<evidence type="ECO:0000313" key="1">
    <source>
        <dbReference type="EMBL" id="PKY40810.1"/>
    </source>
</evidence>
<dbReference type="EMBL" id="LLXI01000117">
    <property type="protein sequence ID" value="PKY40810.1"/>
    <property type="molecule type" value="Genomic_DNA"/>
</dbReference>
<dbReference type="Proteomes" id="UP000234323">
    <property type="component" value="Unassembled WGS sequence"/>
</dbReference>
<accession>A0A2I1G2E9</accession>
<protein>
    <submittedName>
        <fullName evidence="1">Uncharacterized protein</fullName>
    </submittedName>
</protein>
<dbReference type="VEuPathDB" id="FungiDB:RhiirA1_447704"/>
<keyword evidence="2" id="KW-1185">Reference proteome</keyword>
<reference evidence="1 2" key="1">
    <citation type="submission" date="2015-10" db="EMBL/GenBank/DDBJ databases">
        <title>Genome analyses suggest a sexual origin of heterokaryosis in a supposedly ancient asexual fungus.</title>
        <authorList>
            <person name="Ropars J."/>
            <person name="Sedzielewska K."/>
            <person name="Noel J."/>
            <person name="Charron P."/>
            <person name="Farinelli L."/>
            <person name="Marton T."/>
            <person name="Kruger M."/>
            <person name="Pelin A."/>
            <person name="Brachmann A."/>
            <person name="Corradi N."/>
        </authorList>
    </citation>
    <scope>NUCLEOTIDE SEQUENCE [LARGE SCALE GENOMIC DNA]</scope>
    <source>
        <strain evidence="1 2">A4</strain>
    </source>
</reference>
<evidence type="ECO:0000313" key="2">
    <source>
        <dbReference type="Proteomes" id="UP000234323"/>
    </source>
</evidence>
<sequence>MDLVHKYQPLRIIESEQIDDIYLKLNKTLDYMKKYGIDNVRGSAFSKVNLLTEKQVIYQLLSYILKNIPMSSLLNTAAFWTL</sequence>
<gene>
    <name evidence="1" type="ORF">RhiirA4_454253</name>
</gene>
<dbReference type="AlphaFoldDB" id="A0A2I1G2E9"/>
<proteinExistence type="predicted"/>
<organism evidence="1 2">
    <name type="scientific">Rhizophagus irregularis</name>
    <dbReference type="NCBI Taxonomy" id="588596"/>
    <lineage>
        <taxon>Eukaryota</taxon>
        <taxon>Fungi</taxon>
        <taxon>Fungi incertae sedis</taxon>
        <taxon>Mucoromycota</taxon>
        <taxon>Glomeromycotina</taxon>
        <taxon>Glomeromycetes</taxon>
        <taxon>Glomerales</taxon>
        <taxon>Glomeraceae</taxon>
        <taxon>Rhizophagus</taxon>
    </lineage>
</organism>
<comment type="caution">
    <text evidence="1">The sequence shown here is derived from an EMBL/GenBank/DDBJ whole genome shotgun (WGS) entry which is preliminary data.</text>
</comment>
<name>A0A2I1G2E9_9GLOM</name>